<organism evidence="3 4">
    <name type="scientific">Tsuneonella aeria</name>
    <dbReference type="NCBI Taxonomy" id="1837929"/>
    <lineage>
        <taxon>Bacteria</taxon>
        <taxon>Pseudomonadati</taxon>
        <taxon>Pseudomonadota</taxon>
        <taxon>Alphaproteobacteria</taxon>
        <taxon>Sphingomonadales</taxon>
        <taxon>Erythrobacteraceae</taxon>
        <taxon>Tsuneonella</taxon>
    </lineage>
</organism>
<dbReference type="GO" id="GO:0016740">
    <property type="term" value="F:transferase activity"/>
    <property type="evidence" value="ECO:0007669"/>
    <property type="project" value="UniProtKB-KW"/>
</dbReference>
<evidence type="ECO:0000259" key="1">
    <source>
        <dbReference type="PROSITE" id="PS50980"/>
    </source>
</evidence>
<dbReference type="InterPro" id="IPR011762">
    <property type="entry name" value="COA_CT_N"/>
</dbReference>
<sequence>MKERWEPLLAELARRKQASREMGGTERLDRHRGAGKLDARTRMAALFDDGVWTEIGAFAGEEGTPADGLLAGFGKVDGRPVLCGVEDVTVLGGSIGDVGADKRYRLTQLALQERVPLVFMLEGAGHRLTNIHPGRRPNDLQGLADLSGKVPMVCLVLGASAGHGALTAPLSDFVVMSEQGSMFVAGPPIVKAAIGETVTKEALGGPAVHLASGVAHNRAADDGAAIRLARRYLGYFPSNAWLPPPAAEPDDGPRLLEGILELVDPDPGRPFDMRLLLGDFADRGSLLEIQPEWGGALVTALVRLGGRAVAIVANNPASGAGAVDAAAAQKAARFLTLADAFHLPVVFLTDNPGVMPGSASERSAALRHAARMFAVQHGLRVPKVHVTLRKAFGFGSSLMAMNPFDGQTISLAFPAVTLGAMPARAGADAARLSPEEKAKAEADQAGSACAMAGKLAFDAVIDPRDLRNELLAALALTSERGGEYVPRPGGILP</sequence>
<evidence type="ECO:0000259" key="2">
    <source>
        <dbReference type="PROSITE" id="PS50989"/>
    </source>
</evidence>
<dbReference type="PROSITE" id="PS50980">
    <property type="entry name" value="COA_CT_NTER"/>
    <property type="match status" value="1"/>
</dbReference>
<dbReference type="GO" id="GO:0004658">
    <property type="term" value="F:propionyl-CoA carboxylase activity"/>
    <property type="evidence" value="ECO:0007669"/>
    <property type="project" value="TreeGrafter"/>
</dbReference>
<dbReference type="OrthoDB" id="9803706at2"/>
<accession>A0A6I4T9Z5</accession>
<dbReference type="InterPro" id="IPR034733">
    <property type="entry name" value="AcCoA_carboxyl_beta"/>
</dbReference>
<feature type="domain" description="CoA carboxyltransferase N-terminal" evidence="1">
    <location>
        <begin position="5"/>
        <end position="248"/>
    </location>
</feature>
<dbReference type="PANTHER" id="PTHR43842">
    <property type="entry name" value="PROPIONYL-COA CARBOXYLASE BETA CHAIN"/>
    <property type="match status" value="1"/>
</dbReference>
<dbReference type="PROSITE" id="PS50989">
    <property type="entry name" value="COA_CT_CTER"/>
    <property type="match status" value="1"/>
</dbReference>
<keyword evidence="3" id="KW-0808">Transferase</keyword>
<dbReference type="InterPro" id="IPR011763">
    <property type="entry name" value="COA_CT_C"/>
</dbReference>
<gene>
    <name evidence="3" type="ORF">GRI40_03805</name>
</gene>
<evidence type="ECO:0000313" key="4">
    <source>
        <dbReference type="Proteomes" id="UP000439522"/>
    </source>
</evidence>
<evidence type="ECO:0000313" key="3">
    <source>
        <dbReference type="EMBL" id="MXO74349.1"/>
    </source>
</evidence>
<dbReference type="Pfam" id="PF01039">
    <property type="entry name" value="Carboxyl_trans"/>
    <property type="match status" value="1"/>
</dbReference>
<dbReference type="Proteomes" id="UP000439522">
    <property type="component" value="Unassembled WGS sequence"/>
</dbReference>
<dbReference type="InterPro" id="IPR029045">
    <property type="entry name" value="ClpP/crotonase-like_dom_sf"/>
</dbReference>
<protein>
    <submittedName>
        <fullName evidence="3">Acetyl-CoA carboxylase carboxyltransferase subunit</fullName>
    </submittedName>
</protein>
<name>A0A6I4T9Z5_9SPHN</name>
<dbReference type="Gene3D" id="3.90.226.10">
    <property type="entry name" value="2-enoyl-CoA Hydratase, Chain A, domain 1"/>
    <property type="match status" value="2"/>
</dbReference>
<dbReference type="AlphaFoldDB" id="A0A6I4T9Z5"/>
<keyword evidence="4" id="KW-1185">Reference proteome</keyword>
<comment type="caution">
    <text evidence="3">The sequence shown here is derived from an EMBL/GenBank/DDBJ whole genome shotgun (WGS) entry which is preliminary data.</text>
</comment>
<feature type="domain" description="CoA carboxyltransferase C-terminal" evidence="2">
    <location>
        <begin position="258"/>
        <end position="491"/>
    </location>
</feature>
<proteinExistence type="predicted"/>
<dbReference type="SUPFAM" id="SSF52096">
    <property type="entry name" value="ClpP/crotonase"/>
    <property type="match status" value="2"/>
</dbReference>
<dbReference type="EMBL" id="WTZA01000001">
    <property type="protein sequence ID" value="MXO74349.1"/>
    <property type="molecule type" value="Genomic_DNA"/>
</dbReference>
<dbReference type="RefSeq" id="WP_160610113.1">
    <property type="nucleotide sequence ID" value="NZ_WTZA01000001.1"/>
</dbReference>
<dbReference type="InterPro" id="IPR051047">
    <property type="entry name" value="AccD/PCCB"/>
</dbReference>
<reference evidence="3 4" key="1">
    <citation type="submission" date="2019-12" db="EMBL/GenBank/DDBJ databases">
        <title>Genomic-based taxomic classification of the family Erythrobacteraceae.</title>
        <authorList>
            <person name="Xu L."/>
        </authorList>
    </citation>
    <scope>NUCLEOTIDE SEQUENCE [LARGE SCALE GENOMIC DNA]</scope>
    <source>
        <strain evidence="3 4">100921-2</strain>
    </source>
</reference>
<dbReference type="PANTHER" id="PTHR43842:SF2">
    <property type="entry name" value="PROPIONYL-COA CARBOXYLASE BETA CHAIN, MITOCHONDRIAL"/>
    <property type="match status" value="1"/>
</dbReference>